<proteinExistence type="predicted"/>
<protein>
    <submittedName>
        <fullName evidence="1">Uncharacterized protein</fullName>
    </submittedName>
</protein>
<reference evidence="1 2" key="1">
    <citation type="submission" date="2015-09" db="EMBL/GenBank/DDBJ databases">
        <title>Draft genome sequence of Kouleothrix aurantiaca JCM 19913.</title>
        <authorList>
            <person name="Hemp J."/>
        </authorList>
    </citation>
    <scope>NUCLEOTIDE SEQUENCE [LARGE SCALE GENOMIC DNA]</scope>
    <source>
        <strain evidence="1 2">COM-B</strain>
    </source>
</reference>
<evidence type="ECO:0000313" key="1">
    <source>
        <dbReference type="EMBL" id="KPV52034.1"/>
    </source>
</evidence>
<gene>
    <name evidence="1" type="ORF">SE17_17875</name>
</gene>
<name>A0A0P9DPJ6_9CHLR</name>
<dbReference type="EMBL" id="LJCR01000684">
    <property type="protein sequence ID" value="KPV52034.1"/>
    <property type="molecule type" value="Genomic_DNA"/>
</dbReference>
<accession>A0A0P9DPJ6</accession>
<comment type="caution">
    <text evidence="1">The sequence shown here is derived from an EMBL/GenBank/DDBJ whole genome shotgun (WGS) entry which is preliminary data.</text>
</comment>
<keyword evidence="2" id="KW-1185">Reference proteome</keyword>
<dbReference type="Proteomes" id="UP000050509">
    <property type="component" value="Unassembled WGS sequence"/>
</dbReference>
<dbReference type="AlphaFoldDB" id="A0A0P9DPJ6"/>
<organism evidence="1 2">
    <name type="scientific">Kouleothrix aurantiaca</name>
    <dbReference type="NCBI Taxonomy" id="186479"/>
    <lineage>
        <taxon>Bacteria</taxon>
        <taxon>Bacillati</taxon>
        <taxon>Chloroflexota</taxon>
        <taxon>Chloroflexia</taxon>
        <taxon>Chloroflexales</taxon>
        <taxon>Roseiflexineae</taxon>
        <taxon>Roseiflexaceae</taxon>
        <taxon>Kouleothrix</taxon>
    </lineage>
</organism>
<evidence type="ECO:0000313" key="2">
    <source>
        <dbReference type="Proteomes" id="UP000050509"/>
    </source>
</evidence>
<sequence>MRLLLSSLPNRWTIPTANILLYPMQHIKHFRRNDNQACIVLCEGLTEVPIDFLAGDIRSMNLPTDATVIQNPWRWAVFR</sequence>